<dbReference type="Proteomes" id="UP000256514">
    <property type="component" value="Unassembled WGS sequence"/>
</dbReference>
<organism evidence="6 7">
    <name type="scientific">Helicobacter equorum</name>
    <dbReference type="NCBI Taxonomy" id="361872"/>
    <lineage>
        <taxon>Bacteria</taxon>
        <taxon>Pseudomonadati</taxon>
        <taxon>Campylobacterota</taxon>
        <taxon>Epsilonproteobacteria</taxon>
        <taxon>Campylobacterales</taxon>
        <taxon>Helicobacteraceae</taxon>
        <taxon>Helicobacter</taxon>
    </lineage>
</organism>
<feature type="domain" description="4Fe-4S ferredoxin-type" evidence="5">
    <location>
        <begin position="391"/>
        <end position="420"/>
    </location>
</feature>
<dbReference type="PROSITE" id="PS51379">
    <property type="entry name" value="4FE4S_FER_2"/>
    <property type="match status" value="3"/>
</dbReference>
<name>A0A3D8IM63_9HELI</name>
<reference evidence="6 7" key="1">
    <citation type="submission" date="2018-04" db="EMBL/GenBank/DDBJ databases">
        <title>Novel Campyloabacter and Helicobacter Species and Strains.</title>
        <authorList>
            <person name="Mannion A.J."/>
            <person name="Shen Z."/>
            <person name="Fox J.G."/>
        </authorList>
    </citation>
    <scope>NUCLEOTIDE SEQUENCE [LARGE SCALE GENOMIC DNA]</scope>
    <source>
        <strain evidence="6 7">MIT 12-6600</strain>
    </source>
</reference>
<dbReference type="AlphaFoldDB" id="A0A3D8IM63"/>
<dbReference type="EMBL" id="NXLT01000009">
    <property type="protein sequence ID" value="RDU66045.1"/>
    <property type="molecule type" value="Genomic_DNA"/>
</dbReference>
<dbReference type="RefSeq" id="WP_115571587.1">
    <property type="nucleotide sequence ID" value="NZ_NXLT01000009.1"/>
</dbReference>
<dbReference type="GO" id="GO:0051539">
    <property type="term" value="F:4 iron, 4 sulfur cluster binding"/>
    <property type="evidence" value="ECO:0007669"/>
    <property type="project" value="UniProtKB-KW"/>
</dbReference>
<dbReference type="InterPro" id="IPR050572">
    <property type="entry name" value="Fe-S_Ferredoxin"/>
</dbReference>
<accession>A0A3D8IM63</accession>
<dbReference type="Pfam" id="PF00037">
    <property type="entry name" value="Fer4"/>
    <property type="match status" value="1"/>
</dbReference>
<dbReference type="InterPro" id="IPR017896">
    <property type="entry name" value="4Fe4S_Fe-S-bd"/>
</dbReference>
<dbReference type="GO" id="GO:0046872">
    <property type="term" value="F:metal ion binding"/>
    <property type="evidence" value="ECO:0007669"/>
    <property type="project" value="UniProtKB-KW"/>
</dbReference>
<evidence type="ECO:0000313" key="6">
    <source>
        <dbReference type="EMBL" id="RDU66045.1"/>
    </source>
</evidence>
<evidence type="ECO:0000256" key="2">
    <source>
        <dbReference type="ARBA" id="ARBA00022723"/>
    </source>
</evidence>
<sequence>MSHSALDITTQNIYANFLDTQLFSQVQSEILHEVGEIRLDFTPIQSTKTMFLEPKIAVVGSGEIVEEFLDSLSRSCQNLQNCEIFSVLPESFVNLNGNLGHFTLLYTQDSQTLTLEIAQVVFFTNFPHIQHSKGVHWVNEYHSPQELLETLQSFIGTYTYTTPIAFTSALCDFWHRRPKSDGSGYCHACSDVCQSFGVFKDDKKSEIALSSVDCIACGDCVSVCPTGALQRESESLESLTYQAKMYKGAIPILHTHTQSQDIIDALTQVPNPKALPFVLGQSHILNATYILSVVQESGAMVIVYAEPSQYVTEGVNTLNALCEAIFGVKCVLLAHTKQELHQALQQAQVLDSVYYTYTPRADENLKEIFSQRAFAWVRNGDFGRVSMQHSANIIIDPQKCTLCLSCVDSCNTKALVNEASSFSLLFKQSLCTGCGYCVDTCAEKVITLEPKILDAKSSSFEYVQKAFDEPFKCVECGKIFATTKAINKIKNILLPTIGSDPIKARGLECCSDCKIKIIFGPKDHI</sequence>
<comment type="caution">
    <text evidence="6">The sequence shown here is derived from an EMBL/GenBank/DDBJ whole genome shotgun (WGS) entry which is preliminary data.</text>
</comment>
<dbReference type="Gene3D" id="3.30.70.20">
    <property type="match status" value="2"/>
</dbReference>
<dbReference type="PANTHER" id="PTHR43687:SF3">
    <property type="entry name" value="4FE-4S FERREDOXIN-TYPE DOMAIN-CONTAINING PROTEIN"/>
    <property type="match status" value="1"/>
</dbReference>
<dbReference type="InterPro" id="IPR017900">
    <property type="entry name" value="4Fe4S_Fe_S_CS"/>
</dbReference>
<gene>
    <name evidence="6" type="ORF">CQA54_08085</name>
</gene>
<keyword evidence="2" id="KW-0479">Metal-binding</keyword>
<dbReference type="SUPFAM" id="SSF54862">
    <property type="entry name" value="4Fe-4S ferredoxins"/>
    <property type="match status" value="1"/>
</dbReference>
<evidence type="ECO:0000256" key="4">
    <source>
        <dbReference type="ARBA" id="ARBA00023014"/>
    </source>
</evidence>
<proteinExistence type="predicted"/>
<protein>
    <recommendedName>
        <fullName evidence="5">4Fe-4S ferredoxin-type domain-containing protein</fullName>
    </recommendedName>
</protein>
<evidence type="ECO:0000256" key="3">
    <source>
        <dbReference type="ARBA" id="ARBA00023004"/>
    </source>
</evidence>
<dbReference type="OrthoDB" id="9808559at2"/>
<keyword evidence="3" id="KW-0408">Iron</keyword>
<keyword evidence="4" id="KW-0411">Iron-sulfur</keyword>
<feature type="domain" description="4Fe-4S ferredoxin-type" evidence="5">
    <location>
        <begin position="205"/>
        <end position="234"/>
    </location>
</feature>
<keyword evidence="7" id="KW-1185">Reference proteome</keyword>
<dbReference type="PANTHER" id="PTHR43687">
    <property type="entry name" value="ADENYLYLSULFATE REDUCTASE, BETA SUBUNIT"/>
    <property type="match status" value="1"/>
</dbReference>
<dbReference type="Pfam" id="PF13237">
    <property type="entry name" value="Fer4_10"/>
    <property type="match status" value="1"/>
</dbReference>
<keyword evidence="1" id="KW-0004">4Fe-4S</keyword>
<evidence type="ECO:0000259" key="5">
    <source>
        <dbReference type="PROSITE" id="PS51379"/>
    </source>
</evidence>
<evidence type="ECO:0000313" key="7">
    <source>
        <dbReference type="Proteomes" id="UP000256514"/>
    </source>
</evidence>
<dbReference type="PROSITE" id="PS00198">
    <property type="entry name" value="4FE4S_FER_1"/>
    <property type="match status" value="1"/>
</dbReference>
<feature type="domain" description="4Fe-4S ferredoxin-type" evidence="5">
    <location>
        <begin position="422"/>
        <end position="451"/>
    </location>
</feature>
<evidence type="ECO:0000256" key="1">
    <source>
        <dbReference type="ARBA" id="ARBA00022485"/>
    </source>
</evidence>